<dbReference type="GO" id="GO:0031146">
    <property type="term" value="P:SCF-dependent proteasomal ubiquitin-dependent protein catabolic process"/>
    <property type="evidence" value="ECO:0007669"/>
    <property type="project" value="TreeGrafter"/>
</dbReference>
<protein>
    <submittedName>
        <fullName evidence="1">1547_t:CDS:1</fullName>
    </submittedName>
</protein>
<sequence>MKPIHLVLFHKDILPAIISSFEYQDDIFRCLLVHSTWTGIVIKVLWKAPTWSSYRAYQKFLGSVAAPTARYPYGTFVESLKFSSSAFQYNIQSLDLITNRCPNIQHLTFDCMKSPNNFPPEVLATLLLRFPNLVSLKGPNTASIHWITTTLEPIRKGNCRHLRSLTLPWDWRDPLLEMLLQDIGSHCLQITSLNINTDVYDQIAKIIARSFPNIKIFSCLAVTHKSLGIILHGCRYLRSLKLQFSQDFNDGEALAIADSFPLLNSFVLTRFWTSLPKFFKTWALNQRYLRHIEFSDCSSLTQEMFQPIVQSCISLESVKLGHCHQITDSSITFLARHRGRYLKRLSLHHNNGVSDMGINSIAEHCKNLRILNLFECPRVTTSAIINIITQCRLLMELSGSYSVVMTDPIIKCLIINGSPKLEVLGNKFFALNNSRVLKTINSKLLSKLGNQMSTLRVLEIRYPIKGVNPNKLMKSILRFPQLEKLCIVPPPRLKRKHIRILESHPRLKEVRFLAHNNAKVLQYIHDRERQDRAGVRISIGIIDSEEEM</sequence>
<organism evidence="1 2">
    <name type="scientific">Acaulospora morrowiae</name>
    <dbReference type="NCBI Taxonomy" id="94023"/>
    <lineage>
        <taxon>Eukaryota</taxon>
        <taxon>Fungi</taxon>
        <taxon>Fungi incertae sedis</taxon>
        <taxon>Mucoromycota</taxon>
        <taxon>Glomeromycotina</taxon>
        <taxon>Glomeromycetes</taxon>
        <taxon>Diversisporales</taxon>
        <taxon>Acaulosporaceae</taxon>
        <taxon>Acaulospora</taxon>
    </lineage>
</organism>
<gene>
    <name evidence="1" type="ORF">AMORRO_LOCUS3417</name>
</gene>
<dbReference type="Proteomes" id="UP000789342">
    <property type="component" value="Unassembled WGS sequence"/>
</dbReference>
<evidence type="ECO:0000313" key="2">
    <source>
        <dbReference type="Proteomes" id="UP000789342"/>
    </source>
</evidence>
<reference evidence="1" key="1">
    <citation type="submission" date="2021-06" db="EMBL/GenBank/DDBJ databases">
        <authorList>
            <person name="Kallberg Y."/>
            <person name="Tangrot J."/>
            <person name="Rosling A."/>
        </authorList>
    </citation>
    <scope>NUCLEOTIDE SEQUENCE</scope>
    <source>
        <strain evidence="1">CL551</strain>
    </source>
</reference>
<dbReference type="SMART" id="SM00367">
    <property type="entry name" value="LRR_CC"/>
    <property type="match status" value="4"/>
</dbReference>
<dbReference type="OrthoDB" id="550575at2759"/>
<dbReference type="PANTHER" id="PTHR13318">
    <property type="entry name" value="PARTNER OF PAIRED, ISOFORM B-RELATED"/>
    <property type="match status" value="1"/>
</dbReference>
<dbReference type="InterPro" id="IPR032675">
    <property type="entry name" value="LRR_dom_sf"/>
</dbReference>
<dbReference type="GO" id="GO:0019005">
    <property type="term" value="C:SCF ubiquitin ligase complex"/>
    <property type="evidence" value="ECO:0007669"/>
    <property type="project" value="TreeGrafter"/>
</dbReference>
<comment type="caution">
    <text evidence="1">The sequence shown here is derived from an EMBL/GenBank/DDBJ whole genome shotgun (WGS) entry which is preliminary data.</text>
</comment>
<evidence type="ECO:0000313" key="1">
    <source>
        <dbReference type="EMBL" id="CAG8504533.1"/>
    </source>
</evidence>
<dbReference type="InterPro" id="IPR006553">
    <property type="entry name" value="Leu-rich_rpt_Cys-con_subtyp"/>
</dbReference>
<dbReference type="AlphaFoldDB" id="A0A9N8ZRM7"/>
<dbReference type="Gene3D" id="3.80.10.10">
    <property type="entry name" value="Ribonuclease Inhibitor"/>
    <property type="match status" value="1"/>
</dbReference>
<proteinExistence type="predicted"/>
<keyword evidence="2" id="KW-1185">Reference proteome</keyword>
<accession>A0A9N8ZRM7</accession>
<dbReference type="SUPFAM" id="SSF52047">
    <property type="entry name" value="RNI-like"/>
    <property type="match status" value="1"/>
</dbReference>
<dbReference type="EMBL" id="CAJVPV010001670">
    <property type="protein sequence ID" value="CAG8504533.1"/>
    <property type="molecule type" value="Genomic_DNA"/>
</dbReference>
<name>A0A9N8ZRM7_9GLOM</name>